<evidence type="ECO:0000256" key="4">
    <source>
        <dbReference type="ARBA" id="ARBA00022771"/>
    </source>
</evidence>
<dbReference type="GO" id="GO:0006357">
    <property type="term" value="P:regulation of transcription by RNA polymerase II"/>
    <property type="evidence" value="ECO:0007669"/>
    <property type="project" value="TreeGrafter"/>
</dbReference>
<dbReference type="InterPro" id="IPR050589">
    <property type="entry name" value="Ikaros_C2H2-ZF"/>
</dbReference>
<dbReference type="EMBL" id="CAIIXF020000568">
    <property type="protein sequence ID" value="CAH1803332.1"/>
    <property type="molecule type" value="Genomic_DNA"/>
</dbReference>
<keyword evidence="7" id="KW-0539">Nucleus</keyword>
<dbReference type="InterPro" id="IPR036236">
    <property type="entry name" value="Znf_C2H2_sf"/>
</dbReference>
<dbReference type="Pfam" id="PF00096">
    <property type="entry name" value="zf-C2H2"/>
    <property type="match status" value="3"/>
</dbReference>
<feature type="domain" description="C2H2-type" evidence="10">
    <location>
        <begin position="581"/>
        <end position="609"/>
    </location>
</feature>
<evidence type="ECO:0000259" key="10">
    <source>
        <dbReference type="PROSITE" id="PS50157"/>
    </source>
</evidence>
<comment type="subcellular location">
    <subcellularLocation>
        <location evidence="1">Nucleus</location>
    </subcellularLocation>
</comment>
<gene>
    <name evidence="11" type="ORF">OFUS_LOCUS26937</name>
</gene>
<dbReference type="PROSITE" id="PS00028">
    <property type="entry name" value="ZINC_FINGER_C2H2_1"/>
    <property type="match status" value="8"/>
</dbReference>
<evidence type="ECO:0000256" key="9">
    <source>
        <dbReference type="SAM" id="MobiDB-lite"/>
    </source>
</evidence>
<evidence type="ECO:0000256" key="6">
    <source>
        <dbReference type="ARBA" id="ARBA00023125"/>
    </source>
</evidence>
<dbReference type="Gene3D" id="3.30.160.60">
    <property type="entry name" value="Classic Zinc Finger"/>
    <property type="match status" value="5"/>
</dbReference>
<sequence>MKSPLAKYWLETRVSLAQLSNPDVYDISESQNFQVVAQSKMAPSSVILDDTLTNEVSQAIFTICKRRLENVSDTMEIDGIIYISQSTKENYVIQLHSKVQQTTSPKTPEKKPKNKNPNEITGSELEHEIDINDPKEDISVGKKRKPKRSLVKIHQKHDDNFEPPQVIKRHLEEESGIRRSSRKRFKPGKFKNVTGNVDDLILRVETGEEWDETHNSPQEMREEGETHNSPQEAMEEGETHNQKVGAGEEGNETHNPQAVKGDDTHNEGRQGGIEWTEKEEIESGKEENHKKEHDQLNEQSVKDSVGNEEQINAVEEPAQEDTGNQEEDNTDTVKDGEANEHDYVKDKGDDQSESVDVKNAFKDPDALKAAIEIFNMTSKPEKKSCKLPNGKFMCDHPTCGKTYIDFGSMCVHRTIHTDHRYECELCLKKYTRKDSLMKHVCAKVKVKNMEQKHVCAVCEENFLNLKYLEIHMKTEHPTKLLFRCKICPNSVFRTQYKLSQHDLIVHGEKSFICPECGASFTNKVKLRYHENSHKQKKLKSQNETDLEVLKKAFHICNVCSKKYESYGGLQKHMRIHTGKLFMCELCPKSYISQDSLSQHIYNSHEKPQTKPQPLNKANGPPFICPEPDCAMSFQLMYKFRRHYRWHSGDLWTCTYCDKAFDEKHRMDQHMEAVHSNVLKYKCSDCARGFTTKSARAKHYKQTHGTGALKQQANTTNHDRIMLEGALDGISKSVELLDKDPGTKMILIETTDGEYISIPMIQPDADNNQIDPAVYTHGSDIIAQNAEIATTAGSEISNTDSPGIQSHESENITHGLQILTHGSEIASQVSGMISDGTEVIAHPEEITCIAQDTEMITENSEVVPEGSQIIINVEDSEQVYDSQNAINYNNVNSQVAEDGEFKMQTMLILKENETEHCVQVEVDPQNYS</sequence>
<feature type="compositionally biased region" description="Basic and acidic residues" evidence="9">
    <location>
        <begin position="275"/>
        <end position="296"/>
    </location>
</feature>
<feature type="domain" description="C2H2-type" evidence="10">
    <location>
        <begin position="421"/>
        <end position="439"/>
    </location>
</feature>
<comment type="caution">
    <text evidence="11">The sequence shown here is derived from an EMBL/GenBank/DDBJ whole genome shotgun (WGS) entry which is preliminary data.</text>
</comment>
<feature type="compositionally biased region" description="Acidic residues" evidence="9">
    <location>
        <begin position="317"/>
        <end position="330"/>
    </location>
</feature>
<evidence type="ECO:0000256" key="3">
    <source>
        <dbReference type="ARBA" id="ARBA00022737"/>
    </source>
</evidence>
<dbReference type="PANTHER" id="PTHR24404">
    <property type="entry name" value="ZINC FINGER PROTEIN"/>
    <property type="match status" value="1"/>
</dbReference>
<dbReference type="Proteomes" id="UP000749559">
    <property type="component" value="Unassembled WGS sequence"/>
</dbReference>
<dbReference type="PROSITE" id="PS50157">
    <property type="entry name" value="ZINC_FINGER_C2H2_2"/>
    <property type="match status" value="8"/>
</dbReference>
<keyword evidence="2" id="KW-0479">Metal-binding</keyword>
<dbReference type="OrthoDB" id="6077919at2759"/>
<dbReference type="FunFam" id="3.30.160.60:FF:000100">
    <property type="entry name" value="Zinc finger 45-like"/>
    <property type="match status" value="1"/>
</dbReference>
<reference evidence="11" key="1">
    <citation type="submission" date="2022-03" db="EMBL/GenBank/DDBJ databases">
        <authorList>
            <person name="Martin C."/>
        </authorList>
    </citation>
    <scope>NUCLEOTIDE SEQUENCE</scope>
</reference>
<feature type="domain" description="C2H2-type" evidence="10">
    <location>
        <begin position="622"/>
        <end position="649"/>
    </location>
</feature>
<keyword evidence="5" id="KW-0862">Zinc</keyword>
<dbReference type="InterPro" id="IPR013087">
    <property type="entry name" value="Znf_C2H2_type"/>
</dbReference>
<dbReference type="GO" id="GO:0003700">
    <property type="term" value="F:DNA-binding transcription factor activity"/>
    <property type="evidence" value="ECO:0007669"/>
    <property type="project" value="TreeGrafter"/>
</dbReference>
<keyword evidence="4 8" id="KW-0863">Zinc-finger</keyword>
<keyword evidence="3" id="KW-0677">Repeat</keyword>
<evidence type="ECO:0000256" key="2">
    <source>
        <dbReference type="ARBA" id="ARBA00022723"/>
    </source>
</evidence>
<accession>A0A8S4QAW4</accession>
<keyword evidence="6" id="KW-0238">DNA-binding</keyword>
<evidence type="ECO:0000256" key="7">
    <source>
        <dbReference type="ARBA" id="ARBA00023242"/>
    </source>
</evidence>
<protein>
    <recommendedName>
        <fullName evidence="10">C2H2-type domain-containing protein</fullName>
    </recommendedName>
</protein>
<evidence type="ECO:0000313" key="11">
    <source>
        <dbReference type="EMBL" id="CAH1803332.1"/>
    </source>
</evidence>
<feature type="region of interest" description="Disordered" evidence="9">
    <location>
        <begin position="207"/>
        <end position="355"/>
    </location>
</feature>
<dbReference type="PANTHER" id="PTHR24404:SF114">
    <property type="entry name" value="KLUMPFUSS, ISOFORM B-RELATED"/>
    <property type="match status" value="1"/>
</dbReference>
<feature type="domain" description="C2H2-type" evidence="10">
    <location>
        <begin position="680"/>
        <end position="703"/>
    </location>
</feature>
<feature type="domain" description="C2H2-type" evidence="10">
    <location>
        <begin position="392"/>
        <end position="421"/>
    </location>
</feature>
<dbReference type="SMART" id="SM00355">
    <property type="entry name" value="ZnF_C2H2"/>
    <property type="match status" value="10"/>
</dbReference>
<evidence type="ECO:0000256" key="8">
    <source>
        <dbReference type="PROSITE-ProRule" id="PRU00042"/>
    </source>
</evidence>
<dbReference type="GO" id="GO:0008270">
    <property type="term" value="F:zinc ion binding"/>
    <property type="evidence" value="ECO:0007669"/>
    <property type="project" value="UniProtKB-KW"/>
</dbReference>
<keyword evidence="12" id="KW-1185">Reference proteome</keyword>
<dbReference type="GO" id="GO:0000978">
    <property type="term" value="F:RNA polymerase II cis-regulatory region sequence-specific DNA binding"/>
    <property type="evidence" value="ECO:0007669"/>
    <property type="project" value="TreeGrafter"/>
</dbReference>
<dbReference type="SUPFAM" id="SSF57667">
    <property type="entry name" value="beta-beta-alpha zinc fingers"/>
    <property type="match status" value="4"/>
</dbReference>
<feature type="domain" description="C2H2-type" evidence="10">
    <location>
        <begin position="511"/>
        <end position="538"/>
    </location>
</feature>
<evidence type="ECO:0000256" key="1">
    <source>
        <dbReference type="ARBA" id="ARBA00004123"/>
    </source>
</evidence>
<dbReference type="AlphaFoldDB" id="A0A8S4QAW4"/>
<name>A0A8S4QAW4_OWEFU</name>
<dbReference type="GO" id="GO:0005634">
    <property type="term" value="C:nucleus"/>
    <property type="evidence" value="ECO:0007669"/>
    <property type="project" value="UniProtKB-SubCell"/>
</dbReference>
<evidence type="ECO:0000256" key="5">
    <source>
        <dbReference type="ARBA" id="ARBA00022833"/>
    </source>
</evidence>
<feature type="domain" description="C2H2-type" evidence="10">
    <location>
        <begin position="651"/>
        <end position="676"/>
    </location>
</feature>
<feature type="compositionally biased region" description="Basic and acidic residues" evidence="9">
    <location>
        <begin position="331"/>
        <end position="355"/>
    </location>
</feature>
<feature type="domain" description="C2H2-type" evidence="10">
    <location>
        <begin position="554"/>
        <end position="581"/>
    </location>
</feature>
<organism evidence="11 12">
    <name type="scientific">Owenia fusiformis</name>
    <name type="common">Polychaete worm</name>
    <dbReference type="NCBI Taxonomy" id="6347"/>
    <lineage>
        <taxon>Eukaryota</taxon>
        <taxon>Metazoa</taxon>
        <taxon>Spiralia</taxon>
        <taxon>Lophotrochozoa</taxon>
        <taxon>Annelida</taxon>
        <taxon>Polychaeta</taxon>
        <taxon>Sedentaria</taxon>
        <taxon>Canalipalpata</taxon>
        <taxon>Sabellida</taxon>
        <taxon>Oweniida</taxon>
        <taxon>Oweniidae</taxon>
        <taxon>Owenia</taxon>
    </lineage>
</organism>
<feature type="region of interest" description="Disordered" evidence="9">
    <location>
        <begin position="98"/>
        <end position="149"/>
    </location>
</feature>
<feature type="compositionally biased region" description="Basic and acidic residues" evidence="9">
    <location>
        <begin position="124"/>
        <end position="140"/>
    </location>
</feature>
<evidence type="ECO:0000313" key="12">
    <source>
        <dbReference type="Proteomes" id="UP000749559"/>
    </source>
</evidence>
<proteinExistence type="predicted"/>